<comment type="caution">
    <text evidence="2">The sequence shown here is derived from an EMBL/GenBank/DDBJ whole genome shotgun (WGS) entry which is preliminary data.</text>
</comment>
<evidence type="ECO:0000256" key="1">
    <source>
        <dbReference type="SAM" id="SignalP"/>
    </source>
</evidence>
<sequence>MDQFAGPRWKAARTEYMGHHINRRTMLSAFGALAVTSLSSWPASAAPTIHVVKTSGCGCCVAWIDYLRENGFEVTSEDMPNGALVKRKMDLGISSDMASCHTAEADGYAIEGHVPAADIERLLRERPDAVGLAVPGMPYGSPGMGPETEREAYIVFLIRKDGTTEAFSSYPAA</sequence>
<protein>
    <submittedName>
        <fullName evidence="2">DUF411 domain-containing protein</fullName>
    </submittedName>
</protein>
<keyword evidence="3" id="KW-1185">Reference proteome</keyword>
<dbReference type="Pfam" id="PF04214">
    <property type="entry name" value="DUF411"/>
    <property type="match status" value="1"/>
</dbReference>
<evidence type="ECO:0000313" key="2">
    <source>
        <dbReference type="EMBL" id="MCT8971861.1"/>
    </source>
</evidence>
<gene>
    <name evidence="2" type="ORF">MUB46_08360</name>
</gene>
<dbReference type="AlphaFoldDB" id="A0AAW5QUX5"/>
<accession>A0AAW5QUX5</accession>
<dbReference type="InterPro" id="IPR007332">
    <property type="entry name" value="DUF411"/>
</dbReference>
<keyword evidence="1" id="KW-0732">Signal</keyword>
<organism evidence="2 3">
    <name type="scientific">Microbaculum marinisediminis</name>
    <dbReference type="NCBI Taxonomy" id="2931392"/>
    <lineage>
        <taxon>Bacteria</taxon>
        <taxon>Pseudomonadati</taxon>
        <taxon>Pseudomonadota</taxon>
        <taxon>Alphaproteobacteria</taxon>
        <taxon>Hyphomicrobiales</taxon>
        <taxon>Tepidamorphaceae</taxon>
        <taxon>Microbaculum</taxon>
    </lineage>
</organism>
<feature type="chain" id="PRO_5044014698" evidence="1">
    <location>
        <begin position="46"/>
        <end position="173"/>
    </location>
</feature>
<name>A0AAW5QUX5_9HYPH</name>
<feature type="signal peptide" evidence="1">
    <location>
        <begin position="1"/>
        <end position="45"/>
    </location>
</feature>
<reference evidence="2 3" key="1">
    <citation type="submission" date="2022-04" db="EMBL/GenBank/DDBJ databases">
        <authorList>
            <person name="Ye Y.-Q."/>
            <person name="Du Z.-J."/>
        </authorList>
    </citation>
    <scope>NUCLEOTIDE SEQUENCE [LARGE SCALE GENOMIC DNA]</scope>
    <source>
        <strain evidence="2 3">A6E488</strain>
    </source>
</reference>
<dbReference type="Proteomes" id="UP001320898">
    <property type="component" value="Unassembled WGS sequence"/>
</dbReference>
<evidence type="ECO:0000313" key="3">
    <source>
        <dbReference type="Proteomes" id="UP001320898"/>
    </source>
</evidence>
<proteinExistence type="predicted"/>
<dbReference type="EMBL" id="JALIDZ010000003">
    <property type="protein sequence ID" value="MCT8971861.1"/>
    <property type="molecule type" value="Genomic_DNA"/>
</dbReference>